<sequence length="182" mass="20287">MHSEDIILLAAAGFGLLVILSALGYWIWRRRRGDLGRVLKGRVWDQARDVVIPDGLDGQVHIDLVLMTRRGLVALEIKRLRGAVFGSEKMGEWVMLDNGRRHGFRNPLGPLEERVAALSHFAGGIRVEAYVLLIGDVSFPKGRPTRTVLPEDLAERLEPVSGDIPDGWRATWGKIAGHAERR</sequence>
<dbReference type="AlphaFoldDB" id="A0AAP6JG59"/>
<name>A0AAP6JG59_9GAMM</name>
<keyword evidence="1" id="KW-0812">Transmembrane</keyword>
<evidence type="ECO:0000256" key="1">
    <source>
        <dbReference type="SAM" id="Phobius"/>
    </source>
</evidence>
<reference evidence="3 4" key="1">
    <citation type="submission" date="2023-12" db="EMBL/GenBank/DDBJ databases">
        <title>Whole-genome sequencing of halo(alkali)philic microorganisms from hypersaline lakes.</title>
        <authorList>
            <person name="Sorokin D.Y."/>
            <person name="Merkel A.Y."/>
            <person name="Messina E."/>
            <person name="Yakimov M."/>
        </authorList>
    </citation>
    <scope>NUCLEOTIDE SEQUENCE [LARGE SCALE GENOMIC DNA]</scope>
    <source>
        <strain evidence="3 4">AB-CW1</strain>
    </source>
</reference>
<evidence type="ECO:0000313" key="4">
    <source>
        <dbReference type="Proteomes" id="UP001302316"/>
    </source>
</evidence>
<evidence type="ECO:0000259" key="2">
    <source>
        <dbReference type="PROSITE" id="PS50965"/>
    </source>
</evidence>
<dbReference type="EMBL" id="JAYGII010000011">
    <property type="protein sequence ID" value="MEA5445534.1"/>
    <property type="molecule type" value="Genomic_DNA"/>
</dbReference>
<protein>
    <submittedName>
        <fullName evidence="3">Nuclease-related domain-containing protein</fullName>
    </submittedName>
</protein>
<comment type="caution">
    <text evidence="3">The sequence shown here is derived from an EMBL/GenBank/DDBJ whole genome shotgun (WGS) entry which is preliminary data.</text>
</comment>
<keyword evidence="1" id="KW-0472">Membrane</keyword>
<dbReference type="Pfam" id="PF08378">
    <property type="entry name" value="NERD"/>
    <property type="match status" value="1"/>
</dbReference>
<feature type="domain" description="NERD" evidence="2">
    <location>
        <begin position="23"/>
        <end position="141"/>
    </location>
</feature>
<proteinExistence type="predicted"/>
<keyword evidence="1" id="KW-1133">Transmembrane helix</keyword>
<dbReference type="InterPro" id="IPR011528">
    <property type="entry name" value="NERD"/>
</dbReference>
<keyword evidence="4" id="KW-1185">Reference proteome</keyword>
<dbReference type="RefSeq" id="WP_346051163.1">
    <property type="nucleotide sequence ID" value="NZ_JAYGII010000011.1"/>
</dbReference>
<feature type="transmembrane region" description="Helical" evidence="1">
    <location>
        <begin position="6"/>
        <end position="28"/>
    </location>
</feature>
<dbReference type="Proteomes" id="UP001302316">
    <property type="component" value="Unassembled WGS sequence"/>
</dbReference>
<evidence type="ECO:0000313" key="3">
    <source>
        <dbReference type="EMBL" id="MEA5445534.1"/>
    </source>
</evidence>
<accession>A0AAP6JG59</accession>
<dbReference type="PROSITE" id="PS50965">
    <property type="entry name" value="NERD"/>
    <property type="match status" value="1"/>
</dbReference>
<gene>
    <name evidence="3" type="ORF">VCB98_06855</name>
</gene>
<organism evidence="3 4">
    <name type="scientific">Natronospira elongata</name>
    <dbReference type="NCBI Taxonomy" id="3110268"/>
    <lineage>
        <taxon>Bacteria</taxon>
        <taxon>Pseudomonadati</taxon>
        <taxon>Pseudomonadota</taxon>
        <taxon>Gammaproteobacteria</taxon>
        <taxon>Natronospirales</taxon>
        <taxon>Natronospiraceae</taxon>
        <taxon>Natronospira</taxon>
    </lineage>
</organism>